<feature type="domain" description="Glycosyltransferase subfamily 4-like N-terminal" evidence="3">
    <location>
        <begin position="16"/>
        <end position="202"/>
    </location>
</feature>
<keyword evidence="1" id="KW-0808">Transferase</keyword>
<gene>
    <name evidence="4" type="ORF">GCM10010967_00740</name>
</gene>
<dbReference type="RefSeq" id="WP_019941428.1">
    <property type="nucleotide sequence ID" value="NZ_BMLI01000001.1"/>
</dbReference>
<protein>
    <submittedName>
        <fullName evidence="4">Glycosyltransferase WbuB</fullName>
    </submittedName>
</protein>
<dbReference type="EMBL" id="BMLI01000001">
    <property type="protein sequence ID" value="GGM73100.1"/>
    <property type="molecule type" value="Genomic_DNA"/>
</dbReference>
<dbReference type="Pfam" id="PF13579">
    <property type="entry name" value="Glyco_trans_4_4"/>
    <property type="match status" value="1"/>
</dbReference>
<evidence type="ECO:0000259" key="3">
    <source>
        <dbReference type="Pfam" id="PF13579"/>
    </source>
</evidence>
<dbReference type="Pfam" id="PF00534">
    <property type="entry name" value="Glycos_transf_1"/>
    <property type="match status" value="1"/>
</dbReference>
<feature type="domain" description="Glycosyl transferase family 1" evidence="2">
    <location>
        <begin position="222"/>
        <end position="387"/>
    </location>
</feature>
<keyword evidence="5" id="KW-1185">Reference proteome</keyword>
<evidence type="ECO:0000313" key="5">
    <source>
        <dbReference type="Proteomes" id="UP000632339"/>
    </source>
</evidence>
<dbReference type="SUPFAM" id="SSF53756">
    <property type="entry name" value="UDP-Glycosyltransferase/glycogen phosphorylase"/>
    <property type="match status" value="1"/>
</dbReference>
<evidence type="ECO:0000256" key="1">
    <source>
        <dbReference type="ARBA" id="ARBA00022679"/>
    </source>
</evidence>
<name>A0ABQ2HBZ7_9BACT</name>
<comment type="caution">
    <text evidence="4">The sequence shown here is derived from an EMBL/GenBank/DDBJ whole genome shotgun (WGS) entry which is preliminary data.</text>
</comment>
<dbReference type="CDD" id="cd03794">
    <property type="entry name" value="GT4_WbuB-like"/>
    <property type="match status" value="1"/>
</dbReference>
<accession>A0ABQ2HBZ7</accession>
<organism evidence="4 5">
    <name type="scientific">Dyadobacter beijingensis</name>
    <dbReference type="NCBI Taxonomy" id="365489"/>
    <lineage>
        <taxon>Bacteria</taxon>
        <taxon>Pseudomonadati</taxon>
        <taxon>Bacteroidota</taxon>
        <taxon>Cytophagia</taxon>
        <taxon>Cytophagales</taxon>
        <taxon>Spirosomataceae</taxon>
        <taxon>Dyadobacter</taxon>
    </lineage>
</organism>
<dbReference type="InterPro" id="IPR001296">
    <property type="entry name" value="Glyco_trans_1"/>
</dbReference>
<reference evidence="5" key="1">
    <citation type="journal article" date="2019" name="Int. J. Syst. Evol. Microbiol.">
        <title>The Global Catalogue of Microorganisms (GCM) 10K type strain sequencing project: providing services to taxonomists for standard genome sequencing and annotation.</title>
        <authorList>
            <consortium name="The Broad Institute Genomics Platform"/>
            <consortium name="The Broad Institute Genome Sequencing Center for Infectious Disease"/>
            <person name="Wu L."/>
            <person name="Ma J."/>
        </authorList>
    </citation>
    <scope>NUCLEOTIDE SEQUENCE [LARGE SCALE GENOMIC DNA]</scope>
    <source>
        <strain evidence="5">CGMCC 1.6375</strain>
    </source>
</reference>
<dbReference type="Gene3D" id="3.40.50.2000">
    <property type="entry name" value="Glycogen Phosphorylase B"/>
    <property type="match status" value="2"/>
</dbReference>
<dbReference type="PANTHER" id="PTHR46401:SF2">
    <property type="entry name" value="GLYCOSYLTRANSFERASE WBBK-RELATED"/>
    <property type="match status" value="1"/>
</dbReference>
<proteinExistence type="predicted"/>
<dbReference type="PANTHER" id="PTHR46401">
    <property type="entry name" value="GLYCOSYLTRANSFERASE WBBK-RELATED"/>
    <property type="match status" value="1"/>
</dbReference>
<evidence type="ECO:0000313" key="4">
    <source>
        <dbReference type="EMBL" id="GGM73100.1"/>
    </source>
</evidence>
<dbReference type="Proteomes" id="UP000632339">
    <property type="component" value="Unassembled WGS sequence"/>
</dbReference>
<sequence>MHILLIHQYFLEDHAGGGSRWNEIARIWVSLGHSVTVIAGDAHYMKGKLNEKSRGRFVCGENLDGVRVIRCRVSGNGQRSFVSRFWEYTSFAFAAVYAGFRFANGAYDFVTVTSPPLLVGIPGVILSKCKRIPLVLEIRDLWPESAIETDVLQNKWLIWLSYRLEKLLYRHAGLINVLTPAFQEKLIAVKQVDARKICMIPNAADFRWSEEALRHAPACALRAELGLEGKFVVIYVGAHGLANDLMQLIETATLLAHTRVHFLLMGDGMQKQMLVEEVMARALPNVSFLAPVSKERVFNYIVMADAGVAVLKNAAIFKTVYSNKTFDYFSCKKPVLVAIDGISRELIEEANAGMFAEPGNAADLAGKIALYMQNPRLAQAHGENGYRFARRHFDRTILARNLLDILENYPEKKDRTCLCKEDKK</sequence>
<evidence type="ECO:0000259" key="2">
    <source>
        <dbReference type="Pfam" id="PF00534"/>
    </source>
</evidence>
<dbReference type="InterPro" id="IPR028098">
    <property type="entry name" value="Glyco_trans_4-like_N"/>
</dbReference>